<evidence type="ECO:0000259" key="9">
    <source>
        <dbReference type="PROSITE" id="PS50929"/>
    </source>
</evidence>
<evidence type="ECO:0000313" key="11">
    <source>
        <dbReference type="Proteomes" id="UP000230750"/>
    </source>
</evidence>
<dbReference type="Proteomes" id="UP000230750">
    <property type="component" value="Unassembled WGS sequence"/>
</dbReference>
<feature type="transmembrane region" description="Helical" evidence="8">
    <location>
        <begin position="97"/>
        <end position="115"/>
    </location>
</feature>
<feature type="transmembrane region" description="Helical" evidence="8">
    <location>
        <begin position="430"/>
        <end position="454"/>
    </location>
</feature>
<evidence type="ECO:0000256" key="7">
    <source>
        <dbReference type="ARBA" id="ARBA00023136"/>
    </source>
</evidence>
<reference evidence="10 11" key="1">
    <citation type="journal article" date="2017" name="PLoS Biol.">
        <title>The sea cucumber genome provides insights into morphological evolution and visceral regeneration.</title>
        <authorList>
            <person name="Zhang X."/>
            <person name="Sun L."/>
            <person name="Yuan J."/>
            <person name="Sun Y."/>
            <person name="Gao Y."/>
            <person name="Zhang L."/>
            <person name="Li S."/>
            <person name="Dai H."/>
            <person name="Hamel J.F."/>
            <person name="Liu C."/>
            <person name="Yu Y."/>
            <person name="Liu S."/>
            <person name="Lin W."/>
            <person name="Guo K."/>
            <person name="Jin S."/>
            <person name="Xu P."/>
            <person name="Storey K.B."/>
            <person name="Huan P."/>
            <person name="Zhang T."/>
            <person name="Zhou Y."/>
            <person name="Zhang J."/>
            <person name="Lin C."/>
            <person name="Li X."/>
            <person name="Xing L."/>
            <person name="Huo D."/>
            <person name="Sun M."/>
            <person name="Wang L."/>
            <person name="Mercier A."/>
            <person name="Li F."/>
            <person name="Yang H."/>
            <person name="Xiang J."/>
        </authorList>
    </citation>
    <scope>NUCLEOTIDE SEQUENCE [LARGE SCALE GENOMIC DNA]</scope>
    <source>
        <strain evidence="10">Shaxun</strain>
        <tissue evidence="10">Muscle</tissue>
    </source>
</reference>
<keyword evidence="6 8" id="KW-1133">Transmembrane helix</keyword>
<name>A0A2G8KRK9_STIJA</name>
<feature type="transmembrane region" description="Helical" evidence="8">
    <location>
        <begin position="249"/>
        <end position="269"/>
    </location>
</feature>
<evidence type="ECO:0000256" key="3">
    <source>
        <dbReference type="ARBA" id="ARBA00022692"/>
    </source>
</evidence>
<proteinExistence type="predicted"/>
<comment type="caution">
    <text evidence="10">The sequence shown here is derived from an EMBL/GenBank/DDBJ whole genome shotgun (WGS) entry which is preliminary data.</text>
</comment>
<dbReference type="PROSITE" id="PS50929">
    <property type="entry name" value="ABC_TM1F"/>
    <property type="match status" value="1"/>
</dbReference>
<keyword evidence="5" id="KW-0067">ATP-binding</keyword>
<dbReference type="SUPFAM" id="SSF90123">
    <property type="entry name" value="ABC transporter transmembrane region"/>
    <property type="match status" value="1"/>
</dbReference>
<dbReference type="PANTHER" id="PTHR43394:SF1">
    <property type="entry name" value="ATP-BINDING CASSETTE SUB-FAMILY B MEMBER 10, MITOCHONDRIAL"/>
    <property type="match status" value="1"/>
</dbReference>
<keyword evidence="2" id="KW-0813">Transport</keyword>
<dbReference type="FunFam" id="1.20.1560.10:FF:000058">
    <property type="entry name" value="ABC transporter B family member 25"/>
    <property type="match status" value="1"/>
</dbReference>
<dbReference type="InterPro" id="IPR011527">
    <property type="entry name" value="ABC1_TM_dom"/>
</dbReference>
<evidence type="ECO:0000256" key="6">
    <source>
        <dbReference type="ARBA" id="ARBA00022989"/>
    </source>
</evidence>
<dbReference type="OrthoDB" id="6500128at2759"/>
<dbReference type="Gene3D" id="1.20.1560.10">
    <property type="entry name" value="ABC transporter type 1, transmembrane domain"/>
    <property type="match status" value="2"/>
</dbReference>
<dbReference type="InterPro" id="IPR039421">
    <property type="entry name" value="Type_1_exporter"/>
</dbReference>
<dbReference type="Pfam" id="PF00664">
    <property type="entry name" value="ABC_membrane"/>
    <property type="match status" value="1"/>
</dbReference>
<organism evidence="10 11">
    <name type="scientific">Stichopus japonicus</name>
    <name type="common">Sea cucumber</name>
    <dbReference type="NCBI Taxonomy" id="307972"/>
    <lineage>
        <taxon>Eukaryota</taxon>
        <taxon>Metazoa</taxon>
        <taxon>Echinodermata</taxon>
        <taxon>Eleutherozoa</taxon>
        <taxon>Echinozoa</taxon>
        <taxon>Holothuroidea</taxon>
        <taxon>Aspidochirotacea</taxon>
        <taxon>Aspidochirotida</taxon>
        <taxon>Stichopodidae</taxon>
        <taxon>Apostichopus</taxon>
    </lineage>
</organism>
<dbReference type="GO" id="GO:0090374">
    <property type="term" value="P:oligopeptide export from mitochondrion"/>
    <property type="evidence" value="ECO:0007669"/>
    <property type="project" value="TreeGrafter"/>
</dbReference>
<gene>
    <name evidence="10" type="ORF">BSL78_12464</name>
</gene>
<keyword evidence="7 8" id="KW-0472">Membrane</keyword>
<evidence type="ECO:0000256" key="5">
    <source>
        <dbReference type="ARBA" id="ARBA00022840"/>
    </source>
</evidence>
<keyword evidence="3 8" id="KW-0812">Transmembrane</keyword>
<comment type="subcellular location">
    <subcellularLocation>
        <location evidence="1">Membrane</location>
        <topology evidence="1">Multi-pass membrane protein</topology>
    </subcellularLocation>
</comment>
<feature type="transmembrane region" description="Helical" evidence="8">
    <location>
        <begin position="466"/>
        <end position="490"/>
    </location>
</feature>
<evidence type="ECO:0000256" key="4">
    <source>
        <dbReference type="ARBA" id="ARBA00022741"/>
    </source>
</evidence>
<accession>A0A2G8KRK9</accession>
<dbReference type="GO" id="GO:0015421">
    <property type="term" value="F:ABC-type oligopeptide transporter activity"/>
    <property type="evidence" value="ECO:0007669"/>
    <property type="project" value="TreeGrafter"/>
</dbReference>
<feature type="transmembrane region" description="Helical" evidence="8">
    <location>
        <begin position="331"/>
        <end position="348"/>
    </location>
</feature>
<sequence length="552" mass="60785">MVRVYYTLPFFRFCNFLRLLVFLDGCLSAALWIAGGHTKYMEDSVIDWTITGSVFELACLGLIRMVILFHLFTKLEDHSLALLQHPYDRSITSKKKTGLLITVVLSILSLIYSAVKGGLVLSCLNGSFCAMLKADSYEPMHVTYNALVISSVVFSLLELLAAVTNPIFLKRLQVMRIQHELKEDEEEGEGKEKKKKADLRRLFTLAKREKWLILLGLLSLVLSSGTTMAAPIFFGHVVDAATRKDMGLVNYYILILLAIFVGGSVAALVRSWAFTLAGTRVVCRIRRNLFKAIIKQEIAFFDETRTGELTNRLSSDTQVVQNAVTVNISMLVRYLFQILGSVVIMLTQSAALTGVLLAVVPVVAVGAVIYGWFVQNLRKKFQDALADAGTAAEEAISSIRTVRSFVGEDKAYNSYSNEIQNSYGHGKNMAIATGVFNGLIGSVSQGAIVLVLWYGGSLVTHGALSVGTLTAFMLYTLNVAMAFAFLASLYGDFMQAVGASVRIFELMDRTPKLSLDGGATPYDFTGDIVFAEVFFSYPSRPDSQVLKESHLM</sequence>
<dbReference type="InterPro" id="IPR036640">
    <property type="entry name" value="ABC1_TM_sf"/>
</dbReference>
<dbReference type="CDD" id="cd18780">
    <property type="entry name" value="ABC_6TM_AtABCB27_like"/>
    <property type="match status" value="1"/>
</dbReference>
<evidence type="ECO:0000256" key="8">
    <source>
        <dbReference type="SAM" id="Phobius"/>
    </source>
</evidence>
<keyword evidence="4" id="KW-0547">Nucleotide-binding</keyword>
<evidence type="ECO:0000256" key="1">
    <source>
        <dbReference type="ARBA" id="ARBA00004141"/>
    </source>
</evidence>
<protein>
    <submittedName>
        <fullName evidence="10">Putative ABC transporter B family member 1</fullName>
    </submittedName>
</protein>
<dbReference type="PANTHER" id="PTHR43394">
    <property type="entry name" value="ATP-DEPENDENT PERMEASE MDL1, MITOCHONDRIAL"/>
    <property type="match status" value="1"/>
</dbReference>
<keyword evidence="11" id="KW-1185">Reference proteome</keyword>
<evidence type="ECO:0000256" key="2">
    <source>
        <dbReference type="ARBA" id="ARBA00022448"/>
    </source>
</evidence>
<evidence type="ECO:0000313" key="10">
    <source>
        <dbReference type="EMBL" id="PIK50618.1"/>
    </source>
</evidence>
<feature type="transmembrane region" description="Helical" evidence="8">
    <location>
        <begin position="16"/>
        <end position="34"/>
    </location>
</feature>
<feature type="domain" description="ABC transmembrane type-1" evidence="9">
    <location>
        <begin position="214"/>
        <end position="495"/>
    </location>
</feature>
<dbReference type="GO" id="GO:0005524">
    <property type="term" value="F:ATP binding"/>
    <property type="evidence" value="ECO:0007669"/>
    <property type="project" value="UniProtKB-KW"/>
</dbReference>
<feature type="transmembrane region" description="Helical" evidence="8">
    <location>
        <begin position="54"/>
        <end position="72"/>
    </location>
</feature>
<dbReference type="EMBL" id="MRZV01000410">
    <property type="protein sequence ID" value="PIK50618.1"/>
    <property type="molecule type" value="Genomic_DNA"/>
</dbReference>
<dbReference type="STRING" id="307972.A0A2G8KRK9"/>
<dbReference type="GO" id="GO:0005743">
    <property type="term" value="C:mitochondrial inner membrane"/>
    <property type="evidence" value="ECO:0007669"/>
    <property type="project" value="TreeGrafter"/>
</dbReference>
<feature type="transmembrane region" description="Helical" evidence="8">
    <location>
        <begin position="354"/>
        <end position="373"/>
    </location>
</feature>
<feature type="transmembrane region" description="Helical" evidence="8">
    <location>
        <begin position="211"/>
        <end position="237"/>
    </location>
</feature>
<feature type="transmembrane region" description="Helical" evidence="8">
    <location>
        <begin position="146"/>
        <end position="169"/>
    </location>
</feature>
<dbReference type="AlphaFoldDB" id="A0A2G8KRK9"/>